<proteinExistence type="predicted"/>
<dbReference type="InterPro" id="IPR002181">
    <property type="entry name" value="Fibrinogen_a/b/g_C_dom"/>
</dbReference>
<dbReference type="InterPro" id="IPR014716">
    <property type="entry name" value="Fibrinogen_a/b/g_C_1"/>
</dbReference>
<feature type="domain" description="Fibrinogen C-terminal" evidence="1">
    <location>
        <begin position="18"/>
        <end position="240"/>
    </location>
</feature>
<dbReference type="PANTHER" id="PTHR19143">
    <property type="entry name" value="FIBRINOGEN/TENASCIN/ANGIOPOEITIN"/>
    <property type="match status" value="1"/>
</dbReference>
<evidence type="ECO:0000313" key="2">
    <source>
        <dbReference type="Proteomes" id="UP000085678"/>
    </source>
</evidence>
<dbReference type="InterPro" id="IPR036056">
    <property type="entry name" value="Fibrinogen-like_C"/>
</dbReference>
<name>A0A1S3H745_LINAN</name>
<organism evidence="2 3">
    <name type="scientific">Lingula anatina</name>
    <name type="common">Brachiopod</name>
    <name type="synonym">Lingula unguis</name>
    <dbReference type="NCBI Taxonomy" id="7574"/>
    <lineage>
        <taxon>Eukaryota</taxon>
        <taxon>Metazoa</taxon>
        <taxon>Spiralia</taxon>
        <taxon>Lophotrochozoa</taxon>
        <taxon>Brachiopoda</taxon>
        <taxon>Linguliformea</taxon>
        <taxon>Lingulata</taxon>
        <taxon>Lingulida</taxon>
        <taxon>Linguloidea</taxon>
        <taxon>Lingulidae</taxon>
        <taxon>Lingula</taxon>
    </lineage>
</organism>
<keyword evidence="2" id="KW-1185">Reference proteome</keyword>
<dbReference type="PROSITE" id="PS51406">
    <property type="entry name" value="FIBRINOGEN_C_2"/>
    <property type="match status" value="1"/>
</dbReference>
<dbReference type="AlphaFoldDB" id="A0A1S3H745"/>
<dbReference type="Pfam" id="PF00147">
    <property type="entry name" value="Fibrinogen_C"/>
    <property type="match status" value="1"/>
</dbReference>
<protein>
    <submittedName>
        <fullName evidence="3">Ficolin-1 isoform X2</fullName>
    </submittedName>
</protein>
<evidence type="ECO:0000259" key="1">
    <source>
        <dbReference type="PROSITE" id="PS51406"/>
    </source>
</evidence>
<sequence>MKFNTEPCQCDLASKVQCPVSKPPLDCVDLPPAGINVSGIYNFTVNSQEMTAYCDMVTPGGGWLVFQRRETSIQKPLDFYQGIDAYKNGFGQLGFEFWWGLQNLYQLTNPANNIRTYNLRVDLKDFNGKTGYGYFSNFYIGGPSDGYRLHLGGLEEGIIGDSFIGIKNMMFCTRDADCNNMAATHHGGWWYSDDTRSNLNGNGTHQGNYSGDVPDGVYYETFRGIWYSLESTRMALKPLHT</sequence>
<dbReference type="SUPFAM" id="SSF56496">
    <property type="entry name" value="Fibrinogen C-terminal domain-like"/>
    <property type="match status" value="1"/>
</dbReference>
<dbReference type="GO" id="GO:0005615">
    <property type="term" value="C:extracellular space"/>
    <property type="evidence" value="ECO:0007669"/>
    <property type="project" value="TreeGrafter"/>
</dbReference>
<reference evidence="3" key="1">
    <citation type="submission" date="2025-08" db="UniProtKB">
        <authorList>
            <consortium name="RefSeq"/>
        </authorList>
    </citation>
    <scope>IDENTIFICATION</scope>
    <source>
        <tissue evidence="3">Gonads</tissue>
    </source>
</reference>
<evidence type="ECO:0000313" key="3">
    <source>
        <dbReference type="RefSeq" id="XP_013381802.1"/>
    </source>
</evidence>
<dbReference type="SMART" id="SM00186">
    <property type="entry name" value="FBG"/>
    <property type="match status" value="1"/>
</dbReference>
<dbReference type="Gene3D" id="3.90.215.10">
    <property type="entry name" value="Gamma Fibrinogen, chain A, domain 1"/>
    <property type="match status" value="1"/>
</dbReference>
<dbReference type="CDD" id="cd00087">
    <property type="entry name" value="FReD"/>
    <property type="match status" value="1"/>
</dbReference>
<gene>
    <name evidence="3" type="primary">LOC106152665</name>
</gene>
<dbReference type="GeneID" id="106152665"/>
<dbReference type="RefSeq" id="XP_013381802.1">
    <property type="nucleotide sequence ID" value="XM_013526348.1"/>
</dbReference>
<dbReference type="PANTHER" id="PTHR19143:SF327">
    <property type="entry name" value="FI21813P1-RELATED"/>
    <property type="match status" value="1"/>
</dbReference>
<accession>A0A1S3H745</accession>
<dbReference type="InterPro" id="IPR050373">
    <property type="entry name" value="Fibrinogen_C-term_domain"/>
</dbReference>
<dbReference type="Proteomes" id="UP000085678">
    <property type="component" value="Unplaced"/>
</dbReference>
<dbReference type="OrthoDB" id="159395at2759"/>